<dbReference type="EMBL" id="JARMAB010000008">
    <property type="protein sequence ID" value="MED1202780.1"/>
    <property type="molecule type" value="Genomic_DNA"/>
</dbReference>
<evidence type="ECO:0000313" key="3">
    <source>
        <dbReference type="EMBL" id="MED1202780.1"/>
    </source>
</evidence>
<dbReference type="InterPro" id="IPR013785">
    <property type="entry name" value="Aldolase_TIM"/>
</dbReference>
<dbReference type="Proteomes" id="UP001341444">
    <property type="component" value="Unassembled WGS sequence"/>
</dbReference>
<dbReference type="Pfam" id="PF19200">
    <property type="entry name" value="MupG_N"/>
    <property type="match status" value="1"/>
</dbReference>
<dbReference type="PANTHER" id="PTHR38435">
    <property type="match status" value="1"/>
</dbReference>
<proteinExistence type="predicted"/>
<evidence type="ECO:0000259" key="1">
    <source>
        <dbReference type="Pfam" id="PF05913"/>
    </source>
</evidence>
<dbReference type="Pfam" id="PF05913">
    <property type="entry name" value="MupG_C"/>
    <property type="match status" value="1"/>
</dbReference>
<name>A0ABU6MDN7_9BACI</name>
<sequence>MSEQKLGISIYPNHSIMEKDKEYIALASKYGFKRIFTCLLSLDGKKENILSNFKETISFAKEKGMEVIADISPRVFKELDISYSDLSFFNEIGASGIRLDMGFTGQEESVMTFNPYGLKIEVNMSNATKYIDNILTYQPNKSNLLGCHNFYPHRYSGLSYPFFIECSKKFKDMGIRTAAFVSSAHAEMGPWTIMEGLPTLEMHRNLPIEVQVKHLYAVELIDDIIIGNAYASEEELKQLSEINKNKLTFTVDLTETATELERKIVFEEPHFYRGDVSDYMIRSTQSRVKYKGQNFIPHHCRDMKKGDIVIENNLYGQYAGELQVVLKEMMNSGKTNVVGRIREEEIFLLDYLKPWSQFAFQPLE</sequence>
<organism evidence="3 4">
    <name type="scientific">Heyndrickxia acidicola</name>
    <dbReference type="NCBI Taxonomy" id="209389"/>
    <lineage>
        <taxon>Bacteria</taxon>
        <taxon>Bacillati</taxon>
        <taxon>Bacillota</taxon>
        <taxon>Bacilli</taxon>
        <taxon>Bacillales</taxon>
        <taxon>Bacillaceae</taxon>
        <taxon>Heyndrickxia</taxon>
    </lineage>
</organism>
<feature type="domain" description="6-phospho-N-acetylmuramidase C-terminal" evidence="1">
    <location>
        <begin position="247"/>
        <end position="361"/>
    </location>
</feature>
<dbReference type="InterPro" id="IPR043797">
    <property type="entry name" value="MupG_N"/>
</dbReference>
<dbReference type="SUPFAM" id="SSF51445">
    <property type="entry name" value="(Trans)glycosidases"/>
    <property type="match status" value="1"/>
</dbReference>
<evidence type="ECO:0000259" key="2">
    <source>
        <dbReference type="Pfam" id="PF19200"/>
    </source>
</evidence>
<comment type="caution">
    <text evidence="3">The sequence shown here is derived from an EMBL/GenBank/DDBJ whole genome shotgun (WGS) entry which is preliminary data.</text>
</comment>
<dbReference type="InterPro" id="IPR017853">
    <property type="entry name" value="GH"/>
</dbReference>
<dbReference type="InterPro" id="IPR008589">
    <property type="entry name" value="MupG"/>
</dbReference>
<dbReference type="InterPro" id="IPR043894">
    <property type="entry name" value="MupG_C"/>
</dbReference>
<gene>
    <name evidence="3" type="ORF">P4T90_06705</name>
</gene>
<dbReference type="RefSeq" id="WP_066267623.1">
    <property type="nucleotide sequence ID" value="NZ_JARMAB010000008.1"/>
</dbReference>
<reference evidence="3 4" key="1">
    <citation type="submission" date="2023-03" db="EMBL/GenBank/DDBJ databases">
        <title>Bacillus Genome Sequencing.</title>
        <authorList>
            <person name="Dunlap C."/>
        </authorList>
    </citation>
    <scope>NUCLEOTIDE SEQUENCE [LARGE SCALE GENOMIC DNA]</scope>
    <source>
        <strain evidence="3 4">B-23453</strain>
    </source>
</reference>
<dbReference type="Gene3D" id="3.20.20.70">
    <property type="entry name" value="Aldolase class I"/>
    <property type="match status" value="1"/>
</dbReference>
<dbReference type="SUPFAM" id="SSF50891">
    <property type="entry name" value="Cyclophilin-like"/>
    <property type="match status" value="1"/>
</dbReference>
<accession>A0ABU6MDN7</accession>
<dbReference type="InterPro" id="IPR029000">
    <property type="entry name" value="Cyclophilin-like_dom_sf"/>
</dbReference>
<dbReference type="PANTHER" id="PTHR38435:SF1">
    <property type="entry name" value="DUF871 DOMAIN-CONTAINING PROTEIN"/>
    <property type="match status" value="1"/>
</dbReference>
<feature type="domain" description="6-phospho-N-acetylmuramidase N-terminal" evidence="2">
    <location>
        <begin position="6"/>
        <end position="241"/>
    </location>
</feature>
<evidence type="ECO:0000313" key="4">
    <source>
        <dbReference type="Proteomes" id="UP001341444"/>
    </source>
</evidence>
<dbReference type="Gene3D" id="2.40.100.10">
    <property type="entry name" value="Cyclophilin-like"/>
    <property type="match status" value="1"/>
</dbReference>
<keyword evidence="4" id="KW-1185">Reference proteome</keyword>
<protein>
    <submittedName>
        <fullName evidence="3">MupG family TIM beta-alpha barrel fold protein</fullName>
    </submittedName>
</protein>